<feature type="transmembrane region" description="Helical" evidence="5">
    <location>
        <begin position="121"/>
        <end position="142"/>
    </location>
</feature>
<gene>
    <name evidence="7" type="ORF">FK531_07380</name>
</gene>
<dbReference type="Proteomes" id="UP000316256">
    <property type="component" value="Unassembled WGS sequence"/>
</dbReference>
<evidence type="ECO:0000313" key="8">
    <source>
        <dbReference type="Proteomes" id="UP000316256"/>
    </source>
</evidence>
<feature type="transmembrane region" description="Helical" evidence="5">
    <location>
        <begin position="44"/>
        <end position="61"/>
    </location>
</feature>
<dbReference type="OrthoDB" id="3574110at2"/>
<comment type="subcellular location">
    <subcellularLocation>
        <location evidence="1">Membrane</location>
        <topology evidence="1">Multi-pass membrane protein</topology>
    </subcellularLocation>
</comment>
<keyword evidence="4 5" id="KW-0472">Membrane</keyword>
<dbReference type="RefSeq" id="WP_142097101.1">
    <property type="nucleotide sequence ID" value="NZ_VIGH01000003.1"/>
</dbReference>
<feature type="transmembrane region" description="Helical" evidence="5">
    <location>
        <begin position="154"/>
        <end position="174"/>
    </location>
</feature>
<comment type="caution">
    <text evidence="7">The sequence shown here is derived from an EMBL/GenBank/DDBJ whole genome shotgun (WGS) entry which is preliminary data.</text>
</comment>
<dbReference type="InterPro" id="IPR025256">
    <property type="entry name" value="TM7S3/TM198-like_dom"/>
</dbReference>
<accession>A0A541BLZ4</accession>
<name>A0A541BLZ4_9NOCA</name>
<keyword evidence="2 5" id="KW-0812">Transmembrane</keyword>
<protein>
    <submittedName>
        <fullName evidence="7">DUF4203 domain-containing protein</fullName>
    </submittedName>
</protein>
<evidence type="ECO:0000256" key="2">
    <source>
        <dbReference type="ARBA" id="ARBA00022692"/>
    </source>
</evidence>
<organism evidence="7 8">
    <name type="scientific">Rhodococcus spelaei</name>
    <dbReference type="NCBI Taxonomy" id="2546320"/>
    <lineage>
        <taxon>Bacteria</taxon>
        <taxon>Bacillati</taxon>
        <taxon>Actinomycetota</taxon>
        <taxon>Actinomycetes</taxon>
        <taxon>Mycobacteriales</taxon>
        <taxon>Nocardiaceae</taxon>
        <taxon>Rhodococcus</taxon>
    </lineage>
</organism>
<dbReference type="GO" id="GO:0016020">
    <property type="term" value="C:membrane"/>
    <property type="evidence" value="ECO:0007669"/>
    <property type="project" value="UniProtKB-SubCell"/>
</dbReference>
<evidence type="ECO:0000256" key="1">
    <source>
        <dbReference type="ARBA" id="ARBA00004141"/>
    </source>
</evidence>
<keyword evidence="8" id="KW-1185">Reference proteome</keyword>
<dbReference type="AlphaFoldDB" id="A0A541BLZ4"/>
<reference evidence="7 8" key="1">
    <citation type="submission" date="2019-06" db="EMBL/GenBank/DDBJ databases">
        <title>Rhodococcus spaelei sp. nov., isolated from a cave.</title>
        <authorList>
            <person name="Lee S.D."/>
        </authorList>
    </citation>
    <scope>NUCLEOTIDE SEQUENCE [LARGE SCALE GENOMIC DNA]</scope>
    <source>
        <strain evidence="7 8">C9-5</strain>
    </source>
</reference>
<evidence type="ECO:0000256" key="3">
    <source>
        <dbReference type="ARBA" id="ARBA00022989"/>
    </source>
</evidence>
<feature type="domain" description="TM7S3/TM198-like" evidence="6">
    <location>
        <begin position="5"/>
        <end position="171"/>
    </location>
</feature>
<feature type="transmembrane region" description="Helical" evidence="5">
    <location>
        <begin position="95"/>
        <end position="114"/>
    </location>
</feature>
<dbReference type="EMBL" id="VIGH01000003">
    <property type="protein sequence ID" value="TQF73329.1"/>
    <property type="molecule type" value="Genomic_DNA"/>
</dbReference>
<evidence type="ECO:0000256" key="4">
    <source>
        <dbReference type="ARBA" id="ARBA00023136"/>
    </source>
</evidence>
<proteinExistence type="predicted"/>
<evidence type="ECO:0000259" key="6">
    <source>
        <dbReference type="Pfam" id="PF13886"/>
    </source>
</evidence>
<sequence>MSGLAVVLVGALLCFWGIRSLHLAVLASGFGLGWLITDLFNPSLWTSFLFALIGAVAAWVVTTLVFKFSAYFIGGLTGAMAGAKLADVLQPGDKNWALGAIVVVAVAVAGAFLADKYRARALLWLTSIGGASMILSGLGRMTSALTFLRDPNPGWQQVTSTLIWIALAAAGWIVQRRLFAEKLGIQRAEGAKR</sequence>
<evidence type="ECO:0000256" key="5">
    <source>
        <dbReference type="SAM" id="Phobius"/>
    </source>
</evidence>
<evidence type="ECO:0000313" key="7">
    <source>
        <dbReference type="EMBL" id="TQF73329.1"/>
    </source>
</evidence>
<dbReference type="Pfam" id="PF13886">
    <property type="entry name" value="TM7S3_TM198"/>
    <property type="match status" value="1"/>
</dbReference>
<keyword evidence="3 5" id="KW-1133">Transmembrane helix</keyword>